<dbReference type="AlphaFoldDB" id="A0A919U7X0"/>
<dbReference type="GO" id="GO:0016799">
    <property type="term" value="F:hydrolase activity, hydrolyzing N-glycosyl compounds"/>
    <property type="evidence" value="ECO:0007669"/>
    <property type="project" value="InterPro"/>
</dbReference>
<dbReference type="RefSeq" id="WP_203846879.1">
    <property type="nucleotide sequence ID" value="NZ_BAAAVW010000009.1"/>
</dbReference>
<evidence type="ECO:0000313" key="2">
    <source>
        <dbReference type="EMBL" id="GIG45072.1"/>
    </source>
</evidence>
<dbReference type="InterPro" id="IPR036452">
    <property type="entry name" value="Ribo_hydro-like"/>
</dbReference>
<dbReference type="Gene3D" id="3.10.20.80">
    <property type="entry name" value="Translation initiation factor 3 (IF-3), N-terminal domain"/>
    <property type="match status" value="1"/>
</dbReference>
<protein>
    <recommendedName>
        <fullName evidence="1">Inosine/uridine-preferring nucleoside hydrolase domain-containing protein</fullName>
    </recommendedName>
</protein>
<gene>
    <name evidence="2" type="ORF">Dsi01nite_031130</name>
</gene>
<sequence>MDVIWDMETSDPDDFITLLLLLGHPRVNLVGVTVTPGTPDQVGVVRRALDWFGRSIPVGAFNLGHVVRDPGQGGHGRRGACVSSWHYAAFGDMPPSTDAVPGPELLRDLCGPSTTLVTGGPLKNLGGALKLPGFQLGEVVVQGGFAGAGVVPLERQLEKFRGLVTCPSYNLNGDSRSALAVIAAETIARKRFVSKNVCHGVVYDRALHAEVAAVRDRATSLRLIWQGMDRYLDNHARRPAPPRNTAITAAEVRLAGDDGTLALTARDDAIAGAAARGLDLVAVTADAVPVCRAMPPAVAHRESADPQGKMLHDPLAACCAIDPTIAQWAEVDLYRERGAWGSRLAPGSGVLITVGHDHAKFVATLLES</sequence>
<comment type="caution">
    <text evidence="2">The sequence shown here is derived from an EMBL/GenBank/DDBJ whole genome shotgun (WGS) entry which is preliminary data.</text>
</comment>
<evidence type="ECO:0000259" key="1">
    <source>
        <dbReference type="Pfam" id="PF01156"/>
    </source>
</evidence>
<feature type="domain" description="Inosine/uridine-preferring nucleoside hydrolase" evidence="1">
    <location>
        <begin position="3"/>
        <end position="334"/>
    </location>
</feature>
<evidence type="ECO:0000313" key="3">
    <source>
        <dbReference type="Proteomes" id="UP000660611"/>
    </source>
</evidence>
<proteinExistence type="predicted"/>
<keyword evidence="3" id="KW-1185">Reference proteome</keyword>
<reference evidence="2" key="1">
    <citation type="submission" date="2021-01" db="EMBL/GenBank/DDBJ databases">
        <title>Whole genome shotgun sequence of Dactylosporangium siamense NBRC 106093.</title>
        <authorList>
            <person name="Komaki H."/>
            <person name="Tamura T."/>
        </authorList>
    </citation>
    <scope>NUCLEOTIDE SEQUENCE</scope>
    <source>
        <strain evidence="2">NBRC 106093</strain>
    </source>
</reference>
<accession>A0A919U7X0</accession>
<dbReference type="Pfam" id="PF01156">
    <property type="entry name" value="IU_nuc_hydro"/>
    <property type="match status" value="1"/>
</dbReference>
<dbReference type="InterPro" id="IPR001910">
    <property type="entry name" value="Inosine/uridine_hydrolase_dom"/>
</dbReference>
<dbReference type="InterPro" id="IPR036787">
    <property type="entry name" value="T_IF-3_N_sf"/>
</dbReference>
<dbReference type="SUPFAM" id="SSF54364">
    <property type="entry name" value="Translation initiation factor IF3, N-terminal domain"/>
    <property type="match status" value="1"/>
</dbReference>
<dbReference type="SUPFAM" id="SSF53590">
    <property type="entry name" value="Nucleoside hydrolase"/>
    <property type="match status" value="1"/>
</dbReference>
<organism evidence="2 3">
    <name type="scientific">Dactylosporangium siamense</name>
    <dbReference type="NCBI Taxonomy" id="685454"/>
    <lineage>
        <taxon>Bacteria</taxon>
        <taxon>Bacillati</taxon>
        <taxon>Actinomycetota</taxon>
        <taxon>Actinomycetes</taxon>
        <taxon>Micromonosporales</taxon>
        <taxon>Micromonosporaceae</taxon>
        <taxon>Dactylosporangium</taxon>
    </lineage>
</organism>
<dbReference type="Gene3D" id="3.90.245.10">
    <property type="entry name" value="Ribonucleoside hydrolase-like"/>
    <property type="match status" value="1"/>
</dbReference>
<name>A0A919U7X0_9ACTN</name>
<dbReference type="EMBL" id="BONQ01000049">
    <property type="protein sequence ID" value="GIG45072.1"/>
    <property type="molecule type" value="Genomic_DNA"/>
</dbReference>
<dbReference type="GO" id="GO:0003743">
    <property type="term" value="F:translation initiation factor activity"/>
    <property type="evidence" value="ECO:0007669"/>
    <property type="project" value="InterPro"/>
</dbReference>
<dbReference type="Proteomes" id="UP000660611">
    <property type="component" value="Unassembled WGS sequence"/>
</dbReference>